<dbReference type="PRINTS" id="PR00080">
    <property type="entry name" value="SDRFAMILY"/>
</dbReference>
<dbReference type="OrthoDB" id="9808187at2"/>
<reference evidence="11" key="1">
    <citation type="submission" date="2009-10" db="EMBL/GenBank/DDBJ databases">
        <authorList>
            <person name="Weinstock G."/>
            <person name="Sodergren E."/>
            <person name="Clifton S."/>
            <person name="Fulton L."/>
            <person name="Fulton B."/>
            <person name="Courtney L."/>
            <person name="Fronick C."/>
            <person name="Harrison M."/>
            <person name="Strong C."/>
            <person name="Farmer C."/>
            <person name="Delahaunty K."/>
            <person name="Markovic C."/>
            <person name="Hall O."/>
            <person name="Minx P."/>
            <person name="Tomlinson C."/>
            <person name="Mitreva M."/>
            <person name="Nelson J."/>
            <person name="Hou S."/>
            <person name="Wollam A."/>
            <person name="Pepin K.H."/>
            <person name="Johnson M."/>
            <person name="Bhonagiri V."/>
            <person name="Nash W.E."/>
            <person name="Warren W."/>
            <person name="Chinwalla A."/>
            <person name="Mardis E.R."/>
            <person name="Wilson R.K."/>
        </authorList>
    </citation>
    <scope>NUCLEOTIDE SEQUENCE [LARGE SCALE GENOMIC DNA]</scope>
    <source>
        <strain evidence="11">ATCC 700122</strain>
    </source>
</reference>
<dbReference type="InterPro" id="IPR002347">
    <property type="entry name" value="SDR_fam"/>
</dbReference>
<evidence type="ECO:0000256" key="5">
    <source>
        <dbReference type="ARBA" id="ARBA00050257"/>
    </source>
</evidence>
<evidence type="ECO:0000256" key="4">
    <source>
        <dbReference type="ARBA" id="ARBA00023221"/>
    </source>
</evidence>
<dbReference type="Proteomes" id="UP000006001">
    <property type="component" value="Unassembled WGS sequence"/>
</dbReference>
<evidence type="ECO:0000256" key="10">
    <source>
        <dbReference type="ARBA" id="ARBA00081284"/>
    </source>
</evidence>
<dbReference type="Gene3D" id="3.40.50.720">
    <property type="entry name" value="NAD(P)-binding Rossmann-like Domain"/>
    <property type="match status" value="1"/>
</dbReference>
<comment type="catalytic activity">
    <reaction evidence="7">
        <text>7alpha,12alpha-dihydroxy-3-oxo-5beta-cholan-24-oate + NADH + H(+) = isocholate + NAD(+)</text>
        <dbReference type="Rhea" id="RHEA:47512"/>
        <dbReference type="ChEBI" id="CHEBI:15378"/>
        <dbReference type="ChEBI" id="CHEBI:57540"/>
        <dbReference type="ChEBI" id="CHEBI:57945"/>
        <dbReference type="ChEBI" id="CHEBI:87735"/>
        <dbReference type="ChEBI" id="CHEBI:87736"/>
    </reaction>
    <physiologicalReaction direction="left-to-right" evidence="7">
        <dbReference type="Rhea" id="RHEA:47513"/>
    </physiologicalReaction>
</comment>
<comment type="catalytic activity">
    <reaction evidence="6">
        <text>3-oxochenodeoxycholate + NADH + H(+) = isochenodeoxycholate + NAD(+)</text>
        <dbReference type="Rhea" id="RHEA:47516"/>
        <dbReference type="ChEBI" id="CHEBI:15378"/>
        <dbReference type="ChEBI" id="CHEBI:57540"/>
        <dbReference type="ChEBI" id="CHEBI:57945"/>
        <dbReference type="ChEBI" id="CHEBI:87730"/>
        <dbReference type="ChEBI" id="CHEBI:87731"/>
    </reaction>
    <physiologicalReaction direction="left-to-right" evidence="6">
        <dbReference type="Rhea" id="RHEA:47517"/>
    </physiologicalReaction>
</comment>
<evidence type="ECO:0000256" key="6">
    <source>
        <dbReference type="ARBA" id="ARBA00050953"/>
    </source>
</evidence>
<name>D0WFA5_SLAES</name>
<evidence type="ECO:0000256" key="2">
    <source>
        <dbReference type="ARBA" id="ARBA00023002"/>
    </source>
</evidence>
<keyword evidence="12" id="KW-1185">Reference proteome</keyword>
<dbReference type="AlphaFoldDB" id="D0WFA5"/>
<evidence type="ECO:0000313" key="12">
    <source>
        <dbReference type="Proteomes" id="UP000006001"/>
    </source>
</evidence>
<keyword evidence="2" id="KW-0560">Oxidoreductase</keyword>
<evidence type="ECO:0000313" key="11">
    <source>
        <dbReference type="EMBL" id="EEZ61789.1"/>
    </source>
</evidence>
<comment type="caution">
    <text evidence="11">The sequence shown here is derived from an EMBL/GenBank/DDBJ whole genome shotgun (WGS) entry which is preliminary data.</text>
</comment>
<keyword evidence="3" id="KW-0443">Lipid metabolism</keyword>
<dbReference type="InterPro" id="IPR020904">
    <property type="entry name" value="Sc_DH/Rdtase_CS"/>
</dbReference>
<dbReference type="STRING" id="649764.HMPREF0762_00423"/>
<gene>
    <name evidence="11" type="ORF">HMPREF0762_00423</name>
</gene>
<comment type="similarity">
    <text evidence="1">Belongs to the short-chain dehydrogenases/reductases (SDR) family.</text>
</comment>
<protein>
    <recommendedName>
        <fullName evidence="9">3beta-hydroxycholanate 3-dehydrogenase (NAD(+))</fullName>
        <ecNumber evidence="9">1.1.1.391</ecNumber>
    </recommendedName>
    <alternativeName>
        <fullName evidence="10">NAD-dependent bile acid 3beta-dehydrogenase</fullName>
    </alternativeName>
</protein>
<accession>D0WFA5</accession>
<dbReference type="GO" id="GO:0016616">
    <property type="term" value="F:oxidoreductase activity, acting on the CH-OH group of donors, NAD or NADP as acceptor"/>
    <property type="evidence" value="ECO:0007669"/>
    <property type="project" value="TreeGrafter"/>
</dbReference>
<dbReference type="Pfam" id="PF13561">
    <property type="entry name" value="adh_short_C2"/>
    <property type="match status" value="1"/>
</dbReference>
<dbReference type="EC" id="1.1.1.391" evidence="9"/>
<evidence type="ECO:0000256" key="9">
    <source>
        <dbReference type="ARBA" id="ARBA00067031"/>
    </source>
</evidence>
<comment type="catalytic activity">
    <reaction evidence="8">
        <text>3-oxo-5beta-cholan-24-oate + NADH + H(+) = isolithocholate + NAD(+)</text>
        <dbReference type="Rhea" id="RHEA:47508"/>
        <dbReference type="ChEBI" id="CHEBI:11867"/>
        <dbReference type="ChEBI" id="CHEBI:15378"/>
        <dbReference type="ChEBI" id="CHEBI:57540"/>
        <dbReference type="ChEBI" id="CHEBI:57945"/>
        <dbReference type="ChEBI" id="CHEBI:87728"/>
        <dbReference type="EC" id="1.1.1.391"/>
    </reaction>
    <physiologicalReaction direction="left-to-right" evidence="8">
        <dbReference type="Rhea" id="RHEA:47509"/>
    </physiologicalReaction>
</comment>
<sequence>MRKEGVCMGEFDGKTVLVTGGASGIGSFAAAAFAERGAWVCIAGRREDRLAETLGALRFEGGAGMYAVCDVSDEGEVSRMMAEVLDRFGRVDIVVNSAGTSGQFAVGNAEAGFDEWRREVDVNLNGCAYVCGAAIPSMLERGWGRIVNIASVNAFLASKTVPRHPYNASKAGVCGLTRGISSTYASAGITVNALCPGLFETEMTQGFFSNSFALSTFNRQIPAGRPGRPDEIVGPILFLASESASYVTGQCIAVDGGMATGSFI</sequence>
<dbReference type="FunFam" id="3.40.50.720:FF:000084">
    <property type="entry name" value="Short-chain dehydrogenase reductase"/>
    <property type="match status" value="1"/>
</dbReference>
<dbReference type="PRINTS" id="PR00081">
    <property type="entry name" value="GDHRDH"/>
</dbReference>
<dbReference type="PROSITE" id="PS00061">
    <property type="entry name" value="ADH_SHORT"/>
    <property type="match status" value="1"/>
</dbReference>
<dbReference type="eggNOG" id="COG1028">
    <property type="taxonomic scope" value="Bacteria"/>
</dbReference>
<dbReference type="PANTHER" id="PTHR42760:SF133">
    <property type="entry name" value="3-OXOACYL-[ACYL-CARRIER-PROTEIN] REDUCTASE"/>
    <property type="match status" value="1"/>
</dbReference>
<dbReference type="EMBL" id="ACUX02000005">
    <property type="protein sequence ID" value="EEZ61789.1"/>
    <property type="molecule type" value="Genomic_DNA"/>
</dbReference>
<dbReference type="HOGENOM" id="CLU_010194_1_1_11"/>
<comment type="catalytic activity">
    <reaction evidence="5">
        <text>12alpha-hydroxy-3-oxo-5beta-cholan-24-oate + NADH + H(+) = isodeoxycholate + NAD(+)</text>
        <dbReference type="Rhea" id="RHEA:47492"/>
        <dbReference type="ChEBI" id="CHEBI:15378"/>
        <dbReference type="ChEBI" id="CHEBI:57540"/>
        <dbReference type="ChEBI" id="CHEBI:57945"/>
        <dbReference type="ChEBI" id="CHEBI:87733"/>
        <dbReference type="ChEBI" id="CHEBI:87734"/>
    </reaction>
    <physiologicalReaction direction="left-to-right" evidence="5">
        <dbReference type="Rhea" id="RHEA:47493"/>
    </physiologicalReaction>
</comment>
<dbReference type="InterPro" id="IPR036291">
    <property type="entry name" value="NAD(P)-bd_dom_sf"/>
</dbReference>
<evidence type="ECO:0000256" key="7">
    <source>
        <dbReference type="ARBA" id="ARBA00052497"/>
    </source>
</evidence>
<dbReference type="PANTHER" id="PTHR42760">
    <property type="entry name" value="SHORT-CHAIN DEHYDROGENASES/REDUCTASES FAMILY MEMBER"/>
    <property type="match status" value="1"/>
</dbReference>
<keyword evidence="4" id="KW-0753">Steroid metabolism</keyword>
<evidence type="ECO:0000256" key="1">
    <source>
        <dbReference type="ARBA" id="ARBA00006484"/>
    </source>
</evidence>
<organism evidence="11 12">
    <name type="scientific">Slackia exigua (strain ATCC 700122 / DSM 15923 / CIP 105133 / JCM 11022 / KCTC 5966 / S-7)</name>
    <dbReference type="NCBI Taxonomy" id="649764"/>
    <lineage>
        <taxon>Bacteria</taxon>
        <taxon>Bacillati</taxon>
        <taxon>Actinomycetota</taxon>
        <taxon>Coriobacteriia</taxon>
        <taxon>Eggerthellales</taxon>
        <taxon>Eggerthellaceae</taxon>
        <taxon>Slackia</taxon>
    </lineage>
</organism>
<dbReference type="SUPFAM" id="SSF51735">
    <property type="entry name" value="NAD(P)-binding Rossmann-fold domains"/>
    <property type="match status" value="1"/>
</dbReference>
<evidence type="ECO:0000256" key="8">
    <source>
        <dbReference type="ARBA" id="ARBA00052953"/>
    </source>
</evidence>
<proteinExistence type="inferred from homology"/>
<dbReference type="GO" id="GO:0008202">
    <property type="term" value="P:steroid metabolic process"/>
    <property type="evidence" value="ECO:0007669"/>
    <property type="project" value="UniProtKB-KW"/>
</dbReference>
<evidence type="ECO:0000256" key="3">
    <source>
        <dbReference type="ARBA" id="ARBA00023098"/>
    </source>
</evidence>